<name>A0A9W6GDW8_9BACT</name>
<dbReference type="Proteomes" id="UP001144297">
    <property type="component" value="Unassembled WGS sequence"/>
</dbReference>
<accession>A0A9W6GDW8</accession>
<dbReference type="EMBL" id="BSDX01000001">
    <property type="protein sequence ID" value="GLI53484.1"/>
    <property type="molecule type" value="Genomic_DNA"/>
</dbReference>
<sequence>MINLGKNTKIIENILTQLKKWLNSLIVVATHDKELAKRVGDFLLYIRDGRIY</sequence>
<comment type="caution">
    <text evidence="1">The sequence shown here is derived from an EMBL/GenBank/DDBJ whole genome shotgun (WGS) entry which is preliminary data.</text>
</comment>
<dbReference type="SUPFAM" id="SSF52540">
    <property type="entry name" value="P-loop containing nucleoside triphosphate hydrolases"/>
    <property type="match status" value="1"/>
</dbReference>
<keyword evidence="2" id="KW-1185">Reference proteome</keyword>
<organism evidence="1 2">
    <name type="scientific">Thermodesulfovibrio yellowstonii</name>
    <dbReference type="NCBI Taxonomy" id="28262"/>
    <lineage>
        <taxon>Bacteria</taxon>
        <taxon>Pseudomonadati</taxon>
        <taxon>Nitrospirota</taxon>
        <taxon>Thermodesulfovibrionia</taxon>
        <taxon>Thermodesulfovibrionales</taxon>
        <taxon>Thermodesulfovibrionaceae</taxon>
        <taxon>Thermodesulfovibrio</taxon>
    </lineage>
</organism>
<evidence type="ECO:0000313" key="2">
    <source>
        <dbReference type="Proteomes" id="UP001144297"/>
    </source>
</evidence>
<protein>
    <submittedName>
        <fullName evidence="1">Uncharacterized protein</fullName>
    </submittedName>
</protein>
<reference evidence="1" key="1">
    <citation type="submission" date="2022-12" db="EMBL/GenBank/DDBJ databases">
        <title>Reference genome sequencing for broad-spectrum identification of bacterial and archaeal isolates by mass spectrometry.</title>
        <authorList>
            <person name="Sekiguchi Y."/>
            <person name="Tourlousse D.M."/>
        </authorList>
    </citation>
    <scope>NUCLEOTIDE SEQUENCE</scope>
    <source>
        <strain evidence="1">TSL-P1</strain>
    </source>
</reference>
<evidence type="ECO:0000313" key="1">
    <source>
        <dbReference type="EMBL" id="GLI53484.1"/>
    </source>
</evidence>
<gene>
    <name evidence="1" type="ORF">TISLANDTSLP1_11770</name>
</gene>
<proteinExistence type="predicted"/>
<dbReference type="AlphaFoldDB" id="A0A9W6GDW8"/>
<dbReference type="InterPro" id="IPR027417">
    <property type="entry name" value="P-loop_NTPase"/>
</dbReference>